<gene>
    <name evidence="1" type="ORF">P280DRAFT_508680</name>
</gene>
<proteinExistence type="predicted"/>
<dbReference type="EMBL" id="MU006788">
    <property type="protein sequence ID" value="KAF2638973.1"/>
    <property type="molecule type" value="Genomic_DNA"/>
</dbReference>
<accession>A0A6A6RWZ5</accession>
<name>A0A6A6RWZ5_9PLEO</name>
<keyword evidence="2" id="KW-1185">Reference proteome</keyword>
<evidence type="ECO:0000313" key="2">
    <source>
        <dbReference type="Proteomes" id="UP000799753"/>
    </source>
</evidence>
<dbReference type="OrthoDB" id="3649348at2759"/>
<reference evidence="1" key="1">
    <citation type="journal article" date="2020" name="Stud. Mycol.">
        <title>101 Dothideomycetes genomes: a test case for predicting lifestyles and emergence of pathogens.</title>
        <authorList>
            <person name="Haridas S."/>
            <person name="Albert R."/>
            <person name="Binder M."/>
            <person name="Bloem J."/>
            <person name="Labutti K."/>
            <person name="Salamov A."/>
            <person name="Andreopoulos B."/>
            <person name="Baker S."/>
            <person name="Barry K."/>
            <person name="Bills G."/>
            <person name="Bluhm B."/>
            <person name="Cannon C."/>
            <person name="Castanera R."/>
            <person name="Culley D."/>
            <person name="Daum C."/>
            <person name="Ezra D."/>
            <person name="Gonzalez J."/>
            <person name="Henrissat B."/>
            <person name="Kuo A."/>
            <person name="Liang C."/>
            <person name="Lipzen A."/>
            <person name="Lutzoni F."/>
            <person name="Magnuson J."/>
            <person name="Mondo S."/>
            <person name="Nolan M."/>
            <person name="Ohm R."/>
            <person name="Pangilinan J."/>
            <person name="Park H.-J."/>
            <person name="Ramirez L."/>
            <person name="Alfaro M."/>
            <person name="Sun H."/>
            <person name="Tritt A."/>
            <person name="Yoshinaga Y."/>
            <person name="Zwiers L.-H."/>
            <person name="Turgeon B."/>
            <person name="Goodwin S."/>
            <person name="Spatafora J."/>
            <person name="Crous P."/>
            <person name="Grigoriev I."/>
        </authorList>
    </citation>
    <scope>NUCLEOTIDE SEQUENCE</scope>
    <source>
        <strain evidence="1">CBS 473.64</strain>
    </source>
</reference>
<protein>
    <submittedName>
        <fullName evidence="1">Uncharacterized protein</fullName>
    </submittedName>
</protein>
<evidence type="ECO:0000313" key="1">
    <source>
        <dbReference type="EMBL" id="KAF2638973.1"/>
    </source>
</evidence>
<dbReference type="AlphaFoldDB" id="A0A6A6RWZ5"/>
<dbReference type="Proteomes" id="UP000799753">
    <property type="component" value="Unassembled WGS sequence"/>
</dbReference>
<sequence length="147" mass="15953">MSKIPILVCGRNPIVAKGVREGMVPEYDVIHICLDPAKAVTEVPLILSGGTPSNHKDNLGSQNYTRVPIAIAAGGGYSNEQFDAVKKAADENKDAMKVVWLRADMSKVAGPPKEGEYDAYAKKTAGRVKDWLKNENLEGKEGGVYYF</sequence>
<organism evidence="1 2">
    <name type="scientific">Massarina eburnea CBS 473.64</name>
    <dbReference type="NCBI Taxonomy" id="1395130"/>
    <lineage>
        <taxon>Eukaryota</taxon>
        <taxon>Fungi</taxon>
        <taxon>Dikarya</taxon>
        <taxon>Ascomycota</taxon>
        <taxon>Pezizomycotina</taxon>
        <taxon>Dothideomycetes</taxon>
        <taxon>Pleosporomycetidae</taxon>
        <taxon>Pleosporales</taxon>
        <taxon>Massarineae</taxon>
        <taxon>Massarinaceae</taxon>
        <taxon>Massarina</taxon>
    </lineage>
</organism>